<dbReference type="PANTHER" id="PTHR47020:SF1">
    <property type="entry name" value="HILLARIN"/>
    <property type="match status" value="1"/>
</dbReference>
<dbReference type="InterPro" id="IPR038765">
    <property type="entry name" value="Papain-like_cys_pep_sf"/>
</dbReference>
<gene>
    <name evidence="3" type="ORF">CHS0354_037900</name>
</gene>
<keyword evidence="4" id="KW-1185">Reference proteome</keyword>
<evidence type="ECO:0000313" key="4">
    <source>
        <dbReference type="Proteomes" id="UP001195483"/>
    </source>
</evidence>
<reference evidence="3" key="2">
    <citation type="journal article" date="2021" name="Genome Biol. Evol.">
        <title>Developing a high-quality reference genome for a parasitic bivalve with doubly uniparental inheritance (Bivalvia: Unionida).</title>
        <authorList>
            <person name="Smith C.H."/>
        </authorList>
    </citation>
    <scope>NUCLEOTIDE SEQUENCE</scope>
    <source>
        <strain evidence="3">CHS0354</strain>
        <tissue evidence="3">Mantle</tissue>
    </source>
</reference>
<dbReference type="EMBL" id="JAEAOA010002216">
    <property type="protein sequence ID" value="KAK3606227.1"/>
    <property type="molecule type" value="Genomic_DNA"/>
</dbReference>
<dbReference type="Proteomes" id="UP001195483">
    <property type="component" value="Unassembled WGS sequence"/>
</dbReference>
<dbReference type="InterPro" id="IPR053041">
    <property type="entry name" value="Transglut-like_Superfamily_Mod"/>
</dbReference>
<proteinExistence type="predicted"/>
<evidence type="ECO:0000259" key="2">
    <source>
        <dbReference type="Pfam" id="PF23265"/>
    </source>
</evidence>
<feature type="domain" description="KY-like immunoglobulin-like" evidence="2">
    <location>
        <begin position="285"/>
        <end position="411"/>
    </location>
</feature>
<sequence>MGVCFRKVSNKTQASEKEHKETEENTGNNIGLEDEAEFASDFLQEIIIEEPINVPVSLSVYKHPFPPLNKKEDIFNKEDYSTIDNKAKNVSDEKAYSYQELIDTLINGLETDLQKLRAIFIWLGQQDIENGDYSKVTSNDTPKGYMKLMMQKKGTYASFFTLLCRYAGLHCVVIKGKGKSICYQVGMTEEECQSLHNTWNAVLVEGCWRLVFPLWAYRAIVGYAEEDFVKVEEGGHAVRERKRALPGKSVRRLNEYYFLTNPEELIFMCFPDEIEWQLLESPWTLQMFLDVPYCEQSFFEEKVEITSKRTCRLHTVDGECTVSVRGNKKTSFTYILYYNEKESKEPISDNPQLHRYVCMSYNESEVQFKVRFPQAGIYKFQVAGGRNRSNLYLCSFKIFCKEAKENCQPLPVTPSIGFGPTYEMENTGIKAISHKSGIVPIKACKELTLSFSMERKVHIVTTLLHNTIKTEESQYWIWQTVTKEIITVGVRVIERGEYALRMFVKQDDSTEKLKNICNYLLSAEMGKRKKSWENAEEKITRNKMNDFAKTDNLDDLEYAIDKFQDLDLEDKGDLTKAIAALEIGRAKRALKDAHNRSRTDVLERAILQAKTSRFRQTLQNAISRSERMLVYLKECRGFGDLNTDTISELGNISAPPRIINDVMIATYLLLGEHKDQLQSWERIMQLIRRPGDLLRRVKQFDPTRVSVEIYEDALSLLQPYTKDSASEASPLVGMLYVWAYQTSEKMVHACSSSD</sequence>
<accession>A0AAE0WAA3</accession>
<feature type="domain" description="KY-like immunoglobulin-like" evidence="2">
    <location>
        <begin position="426"/>
        <end position="526"/>
    </location>
</feature>
<protein>
    <recommendedName>
        <fullName evidence="2">KY-like immunoglobulin-like domain-containing protein</fullName>
    </recommendedName>
</protein>
<name>A0AAE0WAA3_9BIVA</name>
<evidence type="ECO:0000256" key="1">
    <source>
        <dbReference type="SAM" id="MobiDB-lite"/>
    </source>
</evidence>
<feature type="region of interest" description="Disordered" evidence="1">
    <location>
        <begin position="1"/>
        <end position="30"/>
    </location>
</feature>
<evidence type="ECO:0000313" key="3">
    <source>
        <dbReference type="EMBL" id="KAK3606227.1"/>
    </source>
</evidence>
<dbReference type="Gene3D" id="1.20.920.20">
    <property type="match status" value="1"/>
</dbReference>
<feature type="compositionally biased region" description="Basic and acidic residues" evidence="1">
    <location>
        <begin position="14"/>
        <end position="23"/>
    </location>
</feature>
<dbReference type="SUPFAM" id="SSF54001">
    <property type="entry name" value="Cysteine proteinases"/>
    <property type="match status" value="1"/>
</dbReference>
<organism evidence="3 4">
    <name type="scientific">Potamilus streckersoni</name>
    <dbReference type="NCBI Taxonomy" id="2493646"/>
    <lineage>
        <taxon>Eukaryota</taxon>
        <taxon>Metazoa</taxon>
        <taxon>Spiralia</taxon>
        <taxon>Lophotrochozoa</taxon>
        <taxon>Mollusca</taxon>
        <taxon>Bivalvia</taxon>
        <taxon>Autobranchia</taxon>
        <taxon>Heteroconchia</taxon>
        <taxon>Palaeoheterodonta</taxon>
        <taxon>Unionida</taxon>
        <taxon>Unionoidea</taxon>
        <taxon>Unionidae</taxon>
        <taxon>Ambleminae</taxon>
        <taxon>Lampsilini</taxon>
        <taxon>Potamilus</taxon>
    </lineage>
</organism>
<dbReference type="InterPro" id="IPR056564">
    <property type="entry name" value="Ig-like_KY"/>
</dbReference>
<dbReference type="Pfam" id="PF23265">
    <property type="entry name" value="Ig-like_KY"/>
    <property type="match status" value="2"/>
</dbReference>
<dbReference type="AlphaFoldDB" id="A0AAE0WAA3"/>
<reference evidence="3" key="1">
    <citation type="journal article" date="2021" name="Genome Biol. Evol.">
        <title>A High-Quality Reference Genome for a Parasitic Bivalve with Doubly Uniparental Inheritance (Bivalvia: Unionida).</title>
        <authorList>
            <person name="Smith C.H."/>
        </authorList>
    </citation>
    <scope>NUCLEOTIDE SEQUENCE</scope>
    <source>
        <strain evidence="3">CHS0354</strain>
    </source>
</reference>
<comment type="caution">
    <text evidence="3">The sequence shown here is derived from an EMBL/GenBank/DDBJ whole genome shotgun (WGS) entry which is preliminary data.</text>
</comment>
<dbReference type="PANTHER" id="PTHR47020">
    <property type="entry name" value="HILLARIN"/>
    <property type="match status" value="1"/>
</dbReference>
<reference evidence="3" key="3">
    <citation type="submission" date="2023-05" db="EMBL/GenBank/DDBJ databases">
        <authorList>
            <person name="Smith C.H."/>
        </authorList>
    </citation>
    <scope>NUCLEOTIDE SEQUENCE</scope>
    <source>
        <strain evidence="3">CHS0354</strain>
        <tissue evidence="3">Mantle</tissue>
    </source>
</reference>